<feature type="transmembrane region" description="Helical" evidence="15">
    <location>
        <begin position="174"/>
        <end position="195"/>
    </location>
</feature>
<dbReference type="PRINTS" id="PR00344">
    <property type="entry name" value="BCTRLSENSOR"/>
</dbReference>
<keyword evidence="7" id="KW-0547">Nucleotide-binding</keyword>
<feature type="transmembrane region" description="Helical" evidence="15">
    <location>
        <begin position="12"/>
        <end position="30"/>
    </location>
</feature>
<evidence type="ECO:0000256" key="5">
    <source>
        <dbReference type="ARBA" id="ARBA00022679"/>
    </source>
</evidence>
<dbReference type="AlphaFoldDB" id="A0A1W6V218"/>
<dbReference type="SMART" id="SM00448">
    <property type="entry name" value="REC"/>
    <property type="match status" value="1"/>
</dbReference>
<evidence type="ECO:0000256" key="2">
    <source>
        <dbReference type="ARBA" id="ARBA00004370"/>
    </source>
</evidence>
<dbReference type="InterPro" id="IPR005467">
    <property type="entry name" value="His_kinase_dom"/>
</dbReference>
<evidence type="ECO:0000256" key="1">
    <source>
        <dbReference type="ARBA" id="ARBA00000085"/>
    </source>
</evidence>
<dbReference type="SMART" id="SM00387">
    <property type="entry name" value="HATPase_c"/>
    <property type="match status" value="1"/>
</dbReference>
<dbReference type="SUPFAM" id="SSF47384">
    <property type="entry name" value="Homodimeric domain of signal transducing histidine kinase"/>
    <property type="match status" value="1"/>
</dbReference>
<comment type="subcellular location">
    <subcellularLocation>
        <location evidence="2">Membrane</location>
    </subcellularLocation>
</comment>
<reference evidence="18" key="1">
    <citation type="submission" date="2016-10" db="EMBL/GenBank/DDBJ databases">
        <title>The High Quality Genome of Vibrio alginolyticus K01M1.</title>
        <authorList>
            <person name="Wendling C."/>
            <person name="Chibani C.M."/>
            <person name="Hertel R."/>
            <person name="Sproer C."/>
            <person name="Bunk B."/>
            <person name="Overmann J."/>
            <person name="Roth O."/>
            <person name="Liesegang H."/>
        </authorList>
    </citation>
    <scope>NUCLEOTIDE SEQUENCE</scope>
    <source>
        <strain evidence="18">K05K4</strain>
    </source>
</reference>
<dbReference type="InterPro" id="IPR003661">
    <property type="entry name" value="HisK_dim/P_dom"/>
</dbReference>
<sequence>MNNRYPPSMNILEFFIGVGLAITLIAFFSFKAQSNLLEAVESSHVAHSASLVHIRNYIHLLDSEDHAQISKILTQIEKLTVALNDLSEASNDITVRFPHFFWLGDSLSHMVEDYTKTARGQLALLEKTIEAKQQTENKLSLQRLERIVFSDSMDEVAEQTHERLMSSIFLTSKAAVYSLILTTALTFSVIVLYLSHYITELKKTKLALQAAVKKAEESNHAKSMFLATMSHEIRTPMNGVIGMTQLLISDNKDPKIREHLTTLLESGEHLMVIINEILDFSKLEQGKLDLSEEEFDINQLLIPIMNAFKPQANDKSIQLVFDTKELPNNLVLKGDIVRIRQIVFNLVGNAIKFTSDGMVKAVLKYDIKTERLSFQVSDTGIGIPTARLESIFNPFEQAEIRTMHDFGGTGLGLSIVKKLCLAMGGNVTVTSELGIGSCFTATVIAPVGMRSNIQKAPQLQESFEGETVLIVEDNRVNQLVAKRMCQKLGFTVCIASNGEEALKKVQKAPFNVVLMDHQMPKMGGIEATCIIRNEHDFKGTILGCTADVTDETAAGYMRAGANGVITKPIRLESLAEAITQSRESKSSYVIES</sequence>
<dbReference type="CDD" id="cd00082">
    <property type="entry name" value="HisKA"/>
    <property type="match status" value="1"/>
</dbReference>
<evidence type="ECO:0000256" key="13">
    <source>
        <dbReference type="ARBA" id="ARBA00023136"/>
    </source>
</evidence>
<keyword evidence="6 15" id="KW-0812">Transmembrane</keyword>
<evidence type="ECO:0000256" key="12">
    <source>
        <dbReference type="ARBA" id="ARBA00023012"/>
    </source>
</evidence>
<dbReference type="PROSITE" id="PS50110">
    <property type="entry name" value="RESPONSE_REGULATORY"/>
    <property type="match status" value="1"/>
</dbReference>
<dbReference type="PANTHER" id="PTHR45339">
    <property type="entry name" value="HYBRID SIGNAL TRANSDUCTION HISTIDINE KINASE J"/>
    <property type="match status" value="1"/>
</dbReference>
<dbReference type="FunFam" id="3.30.565.10:FF:000010">
    <property type="entry name" value="Sensor histidine kinase RcsC"/>
    <property type="match status" value="1"/>
</dbReference>
<keyword evidence="9" id="KW-0378">Hydrolase</keyword>
<dbReference type="SUPFAM" id="SSF52172">
    <property type="entry name" value="CheY-like"/>
    <property type="match status" value="1"/>
</dbReference>
<dbReference type="SMART" id="SM00388">
    <property type="entry name" value="HisKA"/>
    <property type="match status" value="1"/>
</dbReference>
<dbReference type="InterPro" id="IPR003594">
    <property type="entry name" value="HATPase_dom"/>
</dbReference>
<organism evidence="18">
    <name type="scientific">Vibrio alginolyticus</name>
    <dbReference type="NCBI Taxonomy" id="663"/>
    <lineage>
        <taxon>Bacteria</taxon>
        <taxon>Pseudomonadati</taxon>
        <taxon>Pseudomonadota</taxon>
        <taxon>Gammaproteobacteria</taxon>
        <taxon>Vibrionales</taxon>
        <taxon>Vibrionaceae</taxon>
        <taxon>Vibrio</taxon>
    </lineage>
</organism>
<dbReference type="GO" id="GO:0000155">
    <property type="term" value="F:phosphorelay sensor kinase activity"/>
    <property type="evidence" value="ECO:0007669"/>
    <property type="project" value="InterPro"/>
</dbReference>
<evidence type="ECO:0000259" key="17">
    <source>
        <dbReference type="PROSITE" id="PS50110"/>
    </source>
</evidence>
<dbReference type="InterPro" id="IPR004358">
    <property type="entry name" value="Sig_transdc_His_kin-like_C"/>
</dbReference>
<evidence type="ECO:0000256" key="7">
    <source>
        <dbReference type="ARBA" id="ARBA00022741"/>
    </source>
</evidence>
<dbReference type="EC" id="2.7.13.3" evidence="3"/>
<evidence type="ECO:0000256" key="10">
    <source>
        <dbReference type="ARBA" id="ARBA00022840"/>
    </source>
</evidence>
<comment type="catalytic activity">
    <reaction evidence="1">
        <text>ATP + protein L-histidine = ADP + protein N-phospho-L-histidine.</text>
        <dbReference type="EC" id="2.7.13.3"/>
    </reaction>
</comment>
<dbReference type="SUPFAM" id="SSF55874">
    <property type="entry name" value="ATPase domain of HSP90 chaperone/DNA topoisomerase II/histidine kinase"/>
    <property type="match status" value="1"/>
</dbReference>
<keyword evidence="4 14" id="KW-0597">Phosphoprotein</keyword>
<protein>
    <recommendedName>
        <fullName evidence="3">histidine kinase</fullName>
        <ecNumber evidence="3">2.7.13.3</ecNumber>
    </recommendedName>
</protein>
<dbReference type="CDD" id="cd17546">
    <property type="entry name" value="REC_hyHK_CKI1_RcsC-like"/>
    <property type="match status" value="1"/>
</dbReference>
<dbReference type="PANTHER" id="PTHR45339:SF1">
    <property type="entry name" value="HYBRID SIGNAL TRANSDUCTION HISTIDINE KINASE J"/>
    <property type="match status" value="1"/>
</dbReference>
<keyword evidence="11 15" id="KW-1133">Transmembrane helix</keyword>
<evidence type="ECO:0000256" key="8">
    <source>
        <dbReference type="ARBA" id="ARBA00022777"/>
    </source>
</evidence>
<evidence type="ECO:0000256" key="14">
    <source>
        <dbReference type="PROSITE-ProRule" id="PRU00169"/>
    </source>
</evidence>
<dbReference type="Gene3D" id="3.40.50.2300">
    <property type="match status" value="1"/>
</dbReference>
<dbReference type="FunFam" id="1.10.287.130:FF:000004">
    <property type="entry name" value="Ethylene receptor 1"/>
    <property type="match status" value="1"/>
</dbReference>
<dbReference type="Pfam" id="PF00072">
    <property type="entry name" value="Response_reg"/>
    <property type="match status" value="1"/>
</dbReference>
<dbReference type="PROSITE" id="PS50109">
    <property type="entry name" value="HIS_KIN"/>
    <property type="match status" value="1"/>
</dbReference>
<feature type="domain" description="Histidine kinase" evidence="16">
    <location>
        <begin position="228"/>
        <end position="447"/>
    </location>
</feature>
<keyword evidence="12" id="KW-0902">Two-component regulatory system</keyword>
<feature type="modified residue" description="4-aspartylphosphate" evidence="14">
    <location>
        <position position="516"/>
    </location>
</feature>
<evidence type="ECO:0000256" key="9">
    <source>
        <dbReference type="ARBA" id="ARBA00022801"/>
    </source>
</evidence>
<dbReference type="Gene3D" id="3.30.565.10">
    <property type="entry name" value="Histidine kinase-like ATPase, C-terminal domain"/>
    <property type="match status" value="1"/>
</dbReference>
<evidence type="ECO:0000256" key="6">
    <source>
        <dbReference type="ARBA" id="ARBA00022692"/>
    </source>
</evidence>
<dbReference type="Gene3D" id="1.10.287.130">
    <property type="match status" value="1"/>
</dbReference>
<evidence type="ECO:0000313" key="18">
    <source>
        <dbReference type="EMBL" id="ARP19164.1"/>
    </source>
</evidence>
<evidence type="ECO:0000256" key="3">
    <source>
        <dbReference type="ARBA" id="ARBA00012438"/>
    </source>
</evidence>
<dbReference type="GO" id="GO:0016020">
    <property type="term" value="C:membrane"/>
    <property type="evidence" value="ECO:0007669"/>
    <property type="project" value="UniProtKB-SubCell"/>
</dbReference>
<feature type="domain" description="Response regulatory" evidence="17">
    <location>
        <begin position="467"/>
        <end position="582"/>
    </location>
</feature>
<gene>
    <name evidence="18" type="primary">luxQ_5</name>
    <name evidence="18" type="ORF">K05K4_23380</name>
</gene>
<dbReference type="CDD" id="cd16922">
    <property type="entry name" value="HATPase_EvgS-ArcB-TorS-like"/>
    <property type="match status" value="1"/>
</dbReference>
<proteinExistence type="predicted"/>
<keyword evidence="8 18" id="KW-0418">Kinase</keyword>
<evidence type="ECO:0000259" key="16">
    <source>
        <dbReference type="PROSITE" id="PS50109"/>
    </source>
</evidence>
<dbReference type="InterPro" id="IPR001789">
    <property type="entry name" value="Sig_transdc_resp-reg_receiver"/>
</dbReference>
<dbReference type="Pfam" id="PF00512">
    <property type="entry name" value="HisKA"/>
    <property type="match status" value="1"/>
</dbReference>
<dbReference type="GO" id="GO:0005524">
    <property type="term" value="F:ATP binding"/>
    <property type="evidence" value="ECO:0007669"/>
    <property type="project" value="UniProtKB-KW"/>
</dbReference>
<keyword evidence="5 18" id="KW-0808">Transferase</keyword>
<keyword evidence="13 15" id="KW-0472">Membrane</keyword>
<evidence type="ECO:0000256" key="11">
    <source>
        <dbReference type="ARBA" id="ARBA00022989"/>
    </source>
</evidence>
<name>A0A1W6V218_VIBAL</name>
<dbReference type="InterPro" id="IPR036890">
    <property type="entry name" value="HATPase_C_sf"/>
</dbReference>
<keyword evidence="10" id="KW-0067">ATP-binding</keyword>
<evidence type="ECO:0000256" key="4">
    <source>
        <dbReference type="ARBA" id="ARBA00022553"/>
    </source>
</evidence>
<dbReference type="EMBL" id="CP017902">
    <property type="protein sequence ID" value="ARP19164.1"/>
    <property type="molecule type" value="Genomic_DNA"/>
</dbReference>
<accession>A0A1W6V218</accession>
<dbReference type="Pfam" id="PF02518">
    <property type="entry name" value="HATPase_c"/>
    <property type="match status" value="1"/>
</dbReference>
<dbReference type="InterPro" id="IPR036097">
    <property type="entry name" value="HisK_dim/P_sf"/>
</dbReference>
<dbReference type="InterPro" id="IPR011006">
    <property type="entry name" value="CheY-like_superfamily"/>
</dbReference>
<dbReference type="GO" id="GO:0016787">
    <property type="term" value="F:hydrolase activity"/>
    <property type="evidence" value="ECO:0007669"/>
    <property type="project" value="UniProtKB-KW"/>
</dbReference>
<evidence type="ECO:0000256" key="15">
    <source>
        <dbReference type="SAM" id="Phobius"/>
    </source>
</evidence>